<keyword evidence="3" id="KW-1185">Reference proteome</keyword>
<protein>
    <submittedName>
        <fullName evidence="2">Uncharacterized protein</fullName>
    </submittedName>
</protein>
<feature type="region of interest" description="Disordered" evidence="1">
    <location>
        <begin position="273"/>
        <end position="295"/>
    </location>
</feature>
<evidence type="ECO:0000313" key="3">
    <source>
        <dbReference type="Proteomes" id="UP001412067"/>
    </source>
</evidence>
<evidence type="ECO:0000256" key="1">
    <source>
        <dbReference type="SAM" id="MobiDB-lite"/>
    </source>
</evidence>
<dbReference type="EMBL" id="JBBWWR010000012">
    <property type="protein sequence ID" value="KAK8959375.1"/>
    <property type="molecule type" value="Genomic_DNA"/>
</dbReference>
<name>A0ABR2M6W3_9ASPA</name>
<sequence length="473" mass="52533">MEKGGSRHFLSSRCYFSNFVGQAEKIIDRLLAEEKKKLRECKILSIFTAPRVPQNIPLLYYLVSVYDARKDTFSIGSRELTFTPNDVALIIGLPNNGDNIVMVQKPYVIRTKATLRKEIAEIDSGSCVVSFNSLLLHMWFLEHTTSMPVSFPEQRPRLLRWSEKYTFKLKALWTNVPRMTDEQVRGEMVDVTEDEKELFSVIDNPISYQVNPISRQPQIANPWNGEDIIVSHVISPVASSSTSHTASPVAGHLRGFPRAIRHTDRELLRWGSIVRDPPPTAPPDREAARSGGQRVVNLGGPTSNAGGAASVGRQLCRPGWSVEKPTLCTSAEVRETKSLPDSGEYGAVAVGAPTGAVVKPQMVMARTERPALFVPTLVSWKLVRRSLRALLFVGHGLLFNSGWPPSSCETLESPSFSTVAPFLPRALVLFQSRRGRVVPVLQGCSQFKQWQRQGMVEYVVEAGGSRSTRGHDQ</sequence>
<dbReference type="Proteomes" id="UP001412067">
    <property type="component" value="Unassembled WGS sequence"/>
</dbReference>
<accession>A0ABR2M6W3</accession>
<comment type="caution">
    <text evidence="2">The sequence shown here is derived from an EMBL/GenBank/DDBJ whole genome shotgun (WGS) entry which is preliminary data.</text>
</comment>
<proteinExistence type="predicted"/>
<evidence type="ECO:0000313" key="2">
    <source>
        <dbReference type="EMBL" id="KAK8959375.1"/>
    </source>
</evidence>
<reference evidence="2 3" key="1">
    <citation type="journal article" date="2022" name="Nat. Plants">
        <title>Genomes of leafy and leafless Platanthera orchids illuminate the evolution of mycoheterotrophy.</title>
        <authorList>
            <person name="Li M.H."/>
            <person name="Liu K.W."/>
            <person name="Li Z."/>
            <person name="Lu H.C."/>
            <person name="Ye Q.L."/>
            <person name="Zhang D."/>
            <person name="Wang J.Y."/>
            <person name="Li Y.F."/>
            <person name="Zhong Z.M."/>
            <person name="Liu X."/>
            <person name="Yu X."/>
            <person name="Liu D.K."/>
            <person name="Tu X.D."/>
            <person name="Liu B."/>
            <person name="Hao Y."/>
            <person name="Liao X.Y."/>
            <person name="Jiang Y.T."/>
            <person name="Sun W.H."/>
            <person name="Chen J."/>
            <person name="Chen Y.Q."/>
            <person name="Ai Y."/>
            <person name="Zhai J.W."/>
            <person name="Wu S.S."/>
            <person name="Zhou Z."/>
            <person name="Hsiao Y.Y."/>
            <person name="Wu W.L."/>
            <person name="Chen Y.Y."/>
            <person name="Lin Y.F."/>
            <person name="Hsu J.L."/>
            <person name="Li C.Y."/>
            <person name="Wang Z.W."/>
            <person name="Zhao X."/>
            <person name="Zhong W.Y."/>
            <person name="Ma X.K."/>
            <person name="Ma L."/>
            <person name="Huang J."/>
            <person name="Chen G.Z."/>
            <person name="Huang M.Z."/>
            <person name="Huang L."/>
            <person name="Peng D.H."/>
            <person name="Luo Y.B."/>
            <person name="Zou S.Q."/>
            <person name="Chen S.P."/>
            <person name="Lan S."/>
            <person name="Tsai W.C."/>
            <person name="Van de Peer Y."/>
            <person name="Liu Z.J."/>
        </authorList>
    </citation>
    <scope>NUCLEOTIDE SEQUENCE [LARGE SCALE GENOMIC DNA]</scope>
    <source>
        <strain evidence="2">Lor288</strain>
    </source>
</reference>
<organism evidence="2 3">
    <name type="scientific">Platanthera guangdongensis</name>
    <dbReference type="NCBI Taxonomy" id="2320717"/>
    <lineage>
        <taxon>Eukaryota</taxon>
        <taxon>Viridiplantae</taxon>
        <taxon>Streptophyta</taxon>
        <taxon>Embryophyta</taxon>
        <taxon>Tracheophyta</taxon>
        <taxon>Spermatophyta</taxon>
        <taxon>Magnoliopsida</taxon>
        <taxon>Liliopsida</taxon>
        <taxon>Asparagales</taxon>
        <taxon>Orchidaceae</taxon>
        <taxon>Orchidoideae</taxon>
        <taxon>Orchideae</taxon>
        <taxon>Orchidinae</taxon>
        <taxon>Platanthera</taxon>
    </lineage>
</organism>
<gene>
    <name evidence="2" type="ORF">KSP40_PGU009028</name>
</gene>